<evidence type="ECO:0000313" key="4">
    <source>
        <dbReference type="Proteomes" id="UP000289166"/>
    </source>
</evidence>
<protein>
    <submittedName>
        <fullName evidence="3">Alpha/beta hydrolase</fullName>
    </submittedName>
</protein>
<dbReference type="EMBL" id="RLII01000019">
    <property type="protein sequence ID" value="RXE58373.1"/>
    <property type="molecule type" value="Genomic_DNA"/>
</dbReference>
<reference evidence="4" key="1">
    <citation type="submission" date="2018-11" db="EMBL/GenBank/DDBJ databases">
        <title>Genome sequencing of a novel mesophilic and cellulolytic organism within the genus Hungateiclostridium.</title>
        <authorList>
            <person name="Rettenmaier R."/>
            <person name="Liebl W."/>
            <person name="Zverlov V."/>
        </authorList>
    </citation>
    <scope>NUCLEOTIDE SEQUENCE [LARGE SCALE GENOMIC DNA]</scope>
    <source>
        <strain evidence="4">N2K1</strain>
    </source>
</reference>
<comment type="caution">
    <text evidence="3">The sequence shown here is derived from an EMBL/GenBank/DDBJ whole genome shotgun (WGS) entry which is preliminary data.</text>
</comment>
<dbReference type="GO" id="GO:0016020">
    <property type="term" value="C:membrane"/>
    <property type="evidence" value="ECO:0007669"/>
    <property type="project" value="TreeGrafter"/>
</dbReference>
<evidence type="ECO:0000259" key="2">
    <source>
        <dbReference type="Pfam" id="PF00561"/>
    </source>
</evidence>
<feature type="domain" description="AB hydrolase-1" evidence="2">
    <location>
        <begin position="24"/>
        <end position="254"/>
    </location>
</feature>
<dbReference type="GO" id="GO:0016787">
    <property type="term" value="F:hydrolase activity"/>
    <property type="evidence" value="ECO:0007669"/>
    <property type="project" value="UniProtKB-KW"/>
</dbReference>
<dbReference type="PRINTS" id="PR00412">
    <property type="entry name" value="EPOXHYDRLASE"/>
</dbReference>
<dbReference type="RefSeq" id="WP_069196153.1">
    <property type="nucleotide sequence ID" value="NZ_RLII01000019.1"/>
</dbReference>
<dbReference type="OrthoDB" id="9773293at2"/>
<dbReference type="Pfam" id="PF00561">
    <property type="entry name" value="Abhydrolase_1"/>
    <property type="match status" value="1"/>
</dbReference>
<proteinExistence type="predicted"/>
<sequence>MGYYVNVNGVNVYVEDLNPECKKTILFLHGWPGNHNLFEYQFDKLPQLGYRCIGIDTRGFGRSDKPFCGYDYNTLSDDVRGVVEALGLRDFTLAGHSTGGAIAVRYMGRHKGYGVTKLVLIAAAAPSLIKRPNFPYGIDEETVLQIIEGTYNDRPQMLKNFGDRFFFQHTSQAFSDWFFQLGLQAAGWATAAIAKTWISEVLFVDMEAIHVPTLIIHGVHDKVVPFQLGEVQQRMIRNSRLVPFELSGHGSFYDQKDEFNALLARFVES</sequence>
<accession>A0A4Q0I2E0</accession>
<dbReference type="AlphaFoldDB" id="A0A4Q0I2E0"/>
<evidence type="ECO:0000313" key="3">
    <source>
        <dbReference type="EMBL" id="RXE58373.1"/>
    </source>
</evidence>
<dbReference type="SUPFAM" id="SSF53474">
    <property type="entry name" value="alpha/beta-Hydrolases"/>
    <property type="match status" value="1"/>
</dbReference>
<dbReference type="InterPro" id="IPR000073">
    <property type="entry name" value="AB_hydrolase_1"/>
</dbReference>
<evidence type="ECO:0000256" key="1">
    <source>
        <dbReference type="ARBA" id="ARBA00022801"/>
    </source>
</evidence>
<dbReference type="PANTHER" id="PTHR43798:SF31">
    <property type="entry name" value="AB HYDROLASE SUPERFAMILY PROTEIN YCLE"/>
    <property type="match status" value="1"/>
</dbReference>
<name>A0A4Q0I2E0_9FIRM</name>
<dbReference type="InterPro" id="IPR050266">
    <property type="entry name" value="AB_hydrolase_sf"/>
</dbReference>
<keyword evidence="4" id="KW-1185">Reference proteome</keyword>
<dbReference type="InterPro" id="IPR000639">
    <property type="entry name" value="Epox_hydrolase-like"/>
</dbReference>
<dbReference type="Proteomes" id="UP000289166">
    <property type="component" value="Unassembled WGS sequence"/>
</dbReference>
<organism evidence="3 4">
    <name type="scientific">Acetivibrio mesophilus</name>
    <dbReference type="NCBI Taxonomy" id="2487273"/>
    <lineage>
        <taxon>Bacteria</taxon>
        <taxon>Bacillati</taxon>
        <taxon>Bacillota</taxon>
        <taxon>Clostridia</taxon>
        <taxon>Eubacteriales</taxon>
        <taxon>Oscillospiraceae</taxon>
        <taxon>Acetivibrio</taxon>
    </lineage>
</organism>
<gene>
    <name evidence="3" type="ORF">EFD62_12535</name>
</gene>
<dbReference type="InterPro" id="IPR029058">
    <property type="entry name" value="AB_hydrolase_fold"/>
</dbReference>
<dbReference type="PRINTS" id="PR00111">
    <property type="entry name" value="ABHYDROLASE"/>
</dbReference>
<dbReference type="PANTHER" id="PTHR43798">
    <property type="entry name" value="MONOACYLGLYCEROL LIPASE"/>
    <property type="match status" value="1"/>
</dbReference>
<dbReference type="Gene3D" id="3.40.50.1820">
    <property type="entry name" value="alpha/beta hydrolase"/>
    <property type="match status" value="1"/>
</dbReference>
<keyword evidence="1 3" id="KW-0378">Hydrolase</keyword>